<feature type="domain" description="SseB protein C-terminal" evidence="2">
    <location>
        <begin position="137"/>
        <end position="239"/>
    </location>
</feature>
<organism evidence="3 4">
    <name type="scientific">Lysobacter enzymogenes</name>
    <dbReference type="NCBI Taxonomy" id="69"/>
    <lineage>
        <taxon>Bacteria</taxon>
        <taxon>Pseudomonadati</taxon>
        <taxon>Pseudomonadota</taxon>
        <taxon>Gammaproteobacteria</taxon>
        <taxon>Lysobacterales</taxon>
        <taxon>Lysobacteraceae</taxon>
        <taxon>Lysobacter</taxon>
    </lineage>
</organism>
<dbReference type="InterPro" id="IPR009839">
    <property type="entry name" value="SseB_N"/>
</dbReference>
<dbReference type="Pfam" id="PF14581">
    <property type="entry name" value="SseB_C"/>
    <property type="match status" value="1"/>
</dbReference>
<gene>
    <name evidence="3" type="ORF">LEN_2420</name>
</gene>
<dbReference type="AlphaFoldDB" id="A0AAU9AIE8"/>
<evidence type="ECO:0000313" key="3">
    <source>
        <dbReference type="EMBL" id="BAV97907.1"/>
    </source>
</evidence>
<dbReference type="EMBL" id="AP014940">
    <property type="protein sequence ID" value="BAV97907.1"/>
    <property type="molecule type" value="Genomic_DNA"/>
</dbReference>
<evidence type="ECO:0000313" key="4">
    <source>
        <dbReference type="Proteomes" id="UP000218824"/>
    </source>
</evidence>
<evidence type="ECO:0000259" key="1">
    <source>
        <dbReference type="Pfam" id="PF07179"/>
    </source>
</evidence>
<proteinExistence type="predicted"/>
<dbReference type="GeneID" id="83064279"/>
<accession>A0AAU9AIE8</accession>
<dbReference type="Proteomes" id="UP000218824">
    <property type="component" value="Chromosome"/>
</dbReference>
<evidence type="ECO:0008006" key="5">
    <source>
        <dbReference type="Google" id="ProtNLM"/>
    </source>
</evidence>
<dbReference type="KEGG" id="lem:LEN_2420"/>
<protein>
    <recommendedName>
        <fullName evidence="5">SseB protein N-terminal domain-containing protein</fullName>
    </recommendedName>
</protein>
<feature type="domain" description="SseB protein N-terminal" evidence="1">
    <location>
        <begin position="7"/>
        <end position="113"/>
    </location>
</feature>
<reference evidence="3 4" key="1">
    <citation type="journal article" date="2017" name="DNA Res.">
        <title>Complete genome sequence and expression profile of the commercial lytic enzyme producer Lysobacter enzymogenes M497-1.</title>
        <authorList>
            <person name="Takami H."/>
            <person name="Toyoda A."/>
            <person name="Uchiyama I."/>
            <person name="Itoh T."/>
            <person name="Takaki Y."/>
            <person name="Arai W."/>
            <person name="Nishi S."/>
            <person name="Kawai M."/>
            <person name="Shinya K."/>
            <person name="Ikeda H."/>
        </authorList>
    </citation>
    <scope>NUCLEOTIDE SEQUENCE [LARGE SCALE GENOMIC DNA]</scope>
    <source>
        <strain evidence="3 4">M497-1</strain>
    </source>
</reference>
<name>A0AAU9AIE8_LYSEN</name>
<evidence type="ECO:0000259" key="2">
    <source>
        <dbReference type="Pfam" id="PF14581"/>
    </source>
</evidence>
<dbReference type="InterPro" id="IPR027945">
    <property type="entry name" value="SseB_C"/>
</dbReference>
<sequence length="253" mass="27470">MAVSLNDLLAHALKDKTLEPTVLLALLDARIYAHVPKAMQGRRLAFIQFPLPETGRLALPFFSDEKQAWVAAGTSARVVAMTGRQLFEMTRGATLVLNPNGAACTLYPEEIAALLDRGEVAAVEKLDATGIKPSAFREPDPAPAWLIDPLIGLYLQLPAVEAAYLVEVRYSSDPTQEAVGLLVAVGVDAAETEHVARATITLIQPLCRAVDVPVDLTAFVPDVIPGWIQHIRLTPFYLRSGRSLLFRGPETLQ</sequence>
<dbReference type="RefSeq" id="WP_172437225.1">
    <property type="nucleotide sequence ID" value="NZ_AP014940.1"/>
</dbReference>
<dbReference type="Pfam" id="PF07179">
    <property type="entry name" value="SseB"/>
    <property type="match status" value="1"/>
</dbReference>